<comment type="caution">
    <text evidence="1">The sequence shown here is derived from an EMBL/GenBank/DDBJ whole genome shotgun (WGS) entry which is preliminary data.</text>
</comment>
<dbReference type="AlphaFoldDB" id="A0A9D4L269"/>
<dbReference type="EMBL" id="JAIWYP010000003">
    <property type="protein sequence ID" value="KAH3850388.1"/>
    <property type="molecule type" value="Genomic_DNA"/>
</dbReference>
<protein>
    <submittedName>
        <fullName evidence="1">Uncharacterized protein</fullName>
    </submittedName>
</protein>
<gene>
    <name evidence="1" type="ORF">DPMN_092799</name>
</gene>
<reference evidence="1" key="1">
    <citation type="journal article" date="2019" name="bioRxiv">
        <title>The Genome of the Zebra Mussel, Dreissena polymorpha: A Resource for Invasive Species Research.</title>
        <authorList>
            <person name="McCartney M.A."/>
            <person name="Auch B."/>
            <person name="Kono T."/>
            <person name="Mallez S."/>
            <person name="Zhang Y."/>
            <person name="Obille A."/>
            <person name="Becker A."/>
            <person name="Abrahante J.E."/>
            <person name="Garbe J."/>
            <person name="Badalamenti J.P."/>
            <person name="Herman A."/>
            <person name="Mangelson H."/>
            <person name="Liachko I."/>
            <person name="Sullivan S."/>
            <person name="Sone E.D."/>
            <person name="Koren S."/>
            <person name="Silverstein K.A.T."/>
            <person name="Beckman K.B."/>
            <person name="Gohl D.M."/>
        </authorList>
    </citation>
    <scope>NUCLEOTIDE SEQUENCE</scope>
    <source>
        <strain evidence="1">Duluth1</strain>
        <tissue evidence="1">Whole animal</tissue>
    </source>
</reference>
<proteinExistence type="predicted"/>
<reference evidence="1" key="2">
    <citation type="submission" date="2020-11" db="EMBL/GenBank/DDBJ databases">
        <authorList>
            <person name="McCartney M.A."/>
            <person name="Auch B."/>
            <person name="Kono T."/>
            <person name="Mallez S."/>
            <person name="Becker A."/>
            <person name="Gohl D.M."/>
            <person name="Silverstein K.A.T."/>
            <person name="Koren S."/>
            <person name="Bechman K.B."/>
            <person name="Herman A."/>
            <person name="Abrahante J.E."/>
            <person name="Garbe J."/>
        </authorList>
    </citation>
    <scope>NUCLEOTIDE SEQUENCE</scope>
    <source>
        <strain evidence="1">Duluth1</strain>
        <tissue evidence="1">Whole animal</tissue>
    </source>
</reference>
<evidence type="ECO:0000313" key="1">
    <source>
        <dbReference type="EMBL" id="KAH3850388.1"/>
    </source>
</evidence>
<sequence length="214" mass="23841">MTLPPLAEAVFKVIVERFKSDDSDMQADYVVEPTENFKERYPLQMASTLVNINQSPICVIRLLNPFTTEVKLRQDAVIGSAEKIERVVSVLSSKENDTEESHFFAVRRVVTSQPDTVTEGAKFHQPKEVSQVPNHLKSPLERSTKGKTKAEIDAVAALLIKDQNTFSTNEWDLGLTHPTEHPINTGAAAPIKQRPHRVPLAYAAEEKGAIEDLL</sequence>
<keyword evidence="2" id="KW-1185">Reference proteome</keyword>
<evidence type="ECO:0000313" key="2">
    <source>
        <dbReference type="Proteomes" id="UP000828390"/>
    </source>
</evidence>
<accession>A0A9D4L269</accession>
<organism evidence="1 2">
    <name type="scientific">Dreissena polymorpha</name>
    <name type="common">Zebra mussel</name>
    <name type="synonym">Mytilus polymorpha</name>
    <dbReference type="NCBI Taxonomy" id="45954"/>
    <lineage>
        <taxon>Eukaryota</taxon>
        <taxon>Metazoa</taxon>
        <taxon>Spiralia</taxon>
        <taxon>Lophotrochozoa</taxon>
        <taxon>Mollusca</taxon>
        <taxon>Bivalvia</taxon>
        <taxon>Autobranchia</taxon>
        <taxon>Heteroconchia</taxon>
        <taxon>Euheterodonta</taxon>
        <taxon>Imparidentia</taxon>
        <taxon>Neoheterodontei</taxon>
        <taxon>Myida</taxon>
        <taxon>Dreissenoidea</taxon>
        <taxon>Dreissenidae</taxon>
        <taxon>Dreissena</taxon>
    </lineage>
</organism>
<name>A0A9D4L269_DREPO</name>
<dbReference type="Proteomes" id="UP000828390">
    <property type="component" value="Unassembled WGS sequence"/>
</dbReference>